<dbReference type="InterPro" id="IPR010982">
    <property type="entry name" value="Lambda_DNA-bd_dom_sf"/>
</dbReference>
<dbReference type="Pfam" id="PF13464">
    <property type="entry name" value="RodZ_C"/>
    <property type="match status" value="1"/>
</dbReference>
<feature type="region of interest" description="Disordered" evidence="1">
    <location>
        <begin position="270"/>
        <end position="330"/>
    </location>
</feature>
<sequence length="330" mass="34164">MADSIESEFPPHQPDAPASGVGARLRTAREAQGLSLKDIAARTRITARHVEALETGDYDSLPGRPYALGFARSYAKAVGLDEAAIAEAVRAELSARTPAPETRVIHQFEAGDPAKTPSRLVSWLAGLLVVSVLGLGLVFWRSYYWPSADLPALVGPEEPKPAAPAAAAKPAPAAPAARPNGPVVFTAQEDRIWVKFYDGTGKQLVQKLMAKGETYTLPDGVSDPKLWTGRPDALAITIGGQAVPRLADKQGIMKDVDVSAPALWARADRQTAAPADGAGAAASSTPNAAPSPAHHQARRRVAAAVPAASGEGAAATAPATTPEPAPSPAN</sequence>
<evidence type="ECO:0000313" key="3">
    <source>
        <dbReference type="EMBL" id="MFC3670819.1"/>
    </source>
</evidence>
<feature type="compositionally biased region" description="Low complexity" evidence="1">
    <location>
        <begin position="271"/>
        <end position="293"/>
    </location>
</feature>
<reference evidence="4" key="1">
    <citation type="journal article" date="2019" name="Int. J. Syst. Evol. Microbiol.">
        <title>The Global Catalogue of Microorganisms (GCM) 10K type strain sequencing project: providing services to taxonomists for standard genome sequencing and annotation.</title>
        <authorList>
            <consortium name="The Broad Institute Genomics Platform"/>
            <consortium name="The Broad Institute Genome Sequencing Center for Infectious Disease"/>
            <person name="Wu L."/>
            <person name="Ma J."/>
        </authorList>
    </citation>
    <scope>NUCLEOTIDE SEQUENCE [LARGE SCALE GENOMIC DNA]</scope>
    <source>
        <strain evidence="4">KCTC 42224</strain>
    </source>
</reference>
<dbReference type="CDD" id="cd00093">
    <property type="entry name" value="HTH_XRE"/>
    <property type="match status" value="1"/>
</dbReference>
<feature type="compositionally biased region" description="Low complexity" evidence="1">
    <location>
        <begin position="302"/>
        <end position="320"/>
    </location>
</feature>
<evidence type="ECO:0000313" key="4">
    <source>
        <dbReference type="Proteomes" id="UP001595683"/>
    </source>
</evidence>
<dbReference type="Pfam" id="PF13413">
    <property type="entry name" value="HTH_25"/>
    <property type="match status" value="1"/>
</dbReference>
<dbReference type="PANTHER" id="PTHR34475">
    <property type="match status" value="1"/>
</dbReference>
<dbReference type="Gene3D" id="1.10.260.40">
    <property type="entry name" value="lambda repressor-like DNA-binding domains"/>
    <property type="match status" value="1"/>
</dbReference>
<feature type="compositionally biased region" description="Low complexity" evidence="1">
    <location>
        <begin position="163"/>
        <end position="177"/>
    </location>
</feature>
<evidence type="ECO:0000256" key="1">
    <source>
        <dbReference type="SAM" id="MobiDB-lite"/>
    </source>
</evidence>
<comment type="caution">
    <text evidence="3">The sequence shown here is derived from an EMBL/GenBank/DDBJ whole genome shotgun (WGS) entry which is preliminary data.</text>
</comment>
<feature type="region of interest" description="Disordered" evidence="1">
    <location>
        <begin position="159"/>
        <end position="179"/>
    </location>
</feature>
<dbReference type="InterPro" id="IPR025194">
    <property type="entry name" value="RodZ-like_C"/>
</dbReference>
<feature type="compositionally biased region" description="Pro residues" evidence="1">
    <location>
        <begin position="321"/>
        <end position="330"/>
    </location>
</feature>
<keyword evidence="4" id="KW-1185">Reference proteome</keyword>
<dbReference type="InterPro" id="IPR050400">
    <property type="entry name" value="Bact_Cytoskel_RodZ"/>
</dbReference>
<dbReference type="SUPFAM" id="SSF47413">
    <property type="entry name" value="lambda repressor-like DNA-binding domains"/>
    <property type="match status" value="1"/>
</dbReference>
<dbReference type="InterPro" id="IPR001387">
    <property type="entry name" value="Cro/C1-type_HTH"/>
</dbReference>
<name>A0ABV7V114_9SPHN</name>
<dbReference type="SMART" id="SM00530">
    <property type="entry name" value="HTH_XRE"/>
    <property type="match status" value="1"/>
</dbReference>
<dbReference type="PANTHER" id="PTHR34475:SF1">
    <property type="entry name" value="CYTOSKELETON PROTEIN RODZ"/>
    <property type="match status" value="1"/>
</dbReference>
<organism evidence="3 4">
    <name type="scientific">Novosphingobium pokkalii</name>
    <dbReference type="NCBI Taxonomy" id="1770194"/>
    <lineage>
        <taxon>Bacteria</taxon>
        <taxon>Pseudomonadati</taxon>
        <taxon>Pseudomonadota</taxon>
        <taxon>Alphaproteobacteria</taxon>
        <taxon>Sphingomonadales</taxon>
        <taxon>Sphingomonadaceae</taxon>
        <taxon>Novosphingobium</taxon>
    </lineage>
</organism>
<feature type="domain" description="HTH cro/C1-type" evidence="2">
    <location>
        <begin position="24"/>
        <end position="85"/>
    </location>
</feature>
<gene>
    <name evidence="3" type="ORF">ACFOOT_05240</name>
</gene>
<protein>
    <submittedName>
        <fullName evidence="3">Helix-turn-helix domain-containing protein</fullName>
    </submittedName>
</protein>
<accession>A0ABV7V114</accession>
<evidence type="ECO:0000259" key="2">
    <source>
        <dbReference type="SMART" id="SM00530"/>
    </source>
</evidence>
<dbReference type="RefSeq" id="WP_191322916.1">
    <property type="nucleotide sequence ID" value="NZ_BMZP01000002.1"/>
</dbReference>
<dbReference type="Proteomes" id="UP001595683">
    <property type="component" value="Unassembled WGS sequence"/>
</dbReference>
<feature type="region of interest" description="Disordered" evidence="1">
    <location>
        <begin position="1"/>
        <end position="22"/>
    </location>
</feature>
<dbReference type="EMBL" id="JBHRYE010000010">
    <property type="protein sequence ID" value="MFC3670819.1"/>
    <property type="molecule type" value="Genomic_DNA"/>
</dbReference>
<proteinExistence type="predicted"/>